<dbReference type="InterPro" id="IPR047589">
    <property type="entry name" value="DUF11_rpt"/>
</dbReference>
<feature type="compositionally biased region" description="Gly residues" evidence="1">
    <location>
        <begin position="64"/>
        <end position="73"/>
    </location>
</feature>
<dbReference type="SUPFAM" id="SSF49478">
    <property type="entry name" value="Cna protein B-type domain"/>
    <property type="match status" value="1"/>
</dbReference>
<protein>
    <submittedName>
        <fullName evidence="4">Gliding motility-associated C-terminal domain-containing protein</fullName>
    </submittedName>
</protein>
<feature type="domain" description="DUF11" evidence="2">
    <location>
        <begin position="578"/>
        <end position="695"/>
    </location>
</feature>
<feature type="non-terminal residue" evidence="4">
    <location>
        <position position="1"/>
    </location>
</feature>
<keyword evidence="5" id="KW-1185">Reference proteome</keyword>
<dbReference type="Proteomes" id="UP001595805">
    <property type="component" value="Unassembled WGS sequence"/>
</dbReference>
<dbReference type="NCBIfam" id="TIGR01451">
    <property type="entry name" value="B_ant_repeat"/>
    <property type="match status" value="2"/>
</dbReference>
<accession>A0ABV8ANR0</accession>
<dbReference type="InterPro" id="IPR001434">
    <property type="entry name" value="OmcB-like_DUF11"/>
</dbReference>
<organism evidence="4 5">
    <name type="scientific">Algoriphagus namhaensis</name>
    <dbReference type="NCBI Taxonomy" id="915353"/>
    <lineage>
        <taxon>Bacteria</taxon>
        <taxon>Pseudomonadati</taxon>
        <taxon>Bacteroidota</taxon>
        <taxon>Cytophagia</taxon>
        <taxon>Cytophagales</taxon>
        <taxon>Cyclobacteriaceae</taxon>
        <taxon>Algoriphagus</taxon>
    </lineage>
</organism>
<dbReference type="InterPro" id="IPR013783">
    <property type="entry name" value="Ig-like_fold"/>
</dbReference>
<dbReference type="InterPro" id="IPR055354">
    <property type="entry name" value="DUF7507"/>
</dbReference>
<name>A0ABV8ANR0_9BACT</name>
<feature type="region of interest" description="Disordered" evidence="1">
    <location>
        <begin position="54"/>
        <end position="73"/>
    </location>
</feature>
<gene>
    <name evidence="4" type="ORF">ACFOSV_03640</name>
</gene>
<dbReference type="Pfam" id="PF01345">
    <property type="entry name" value="DUF11"/>
    <property type="match status" value="1"/>
</dbReference>
<reference evidence="5" key="1">
    <citation type="journal article" date="2019" name="Int. J. Syst. Evol. Microbiol.">
        <title>The Global Catalogue of Microorganisms (GCM) 10K type strain sequencing project: providing services to taxonomists for standard genome sequencing and annotation.</title>
        <authorList>
            <consortium name="The Broad Institute Genomics Platform"/>
            <consortium name="The Broad Institute Genome Sequencing Center for Infectious Disease"/>
            <person name="Wu L."/>
            <person name="Ma J."/>
        </authorList>
    </citation>
    <scope>NUCLEOTIDE SEQUENCE [LARGE SCALE GENOMIC DNA]</scope>
    <source>
        <strain evidence="5">CCUG 60523</strain>
    </source>
</reference>
<dbReference type="Gene3D" id="2.60.40.1120">
    <property type="entry name" value="Carboxypeptidase-like, regulatory domain"/>
    <property type="match status" value="1"/>
</dbReference>
<dbReference type="RefSeq" id="WP_377903508.1">
    <property type="nucleotide sequence ID" value="NZ_JBHRZS010000004.1"/>
</dbReference>
<dbReference type="Gene3D" id="2.60.40.10">
    <property type="entry name" value="Immunoglobulins"/>
    <property type="match status" value="1"/>
</dbReference>
<sequence length="790" mass="84875">TVTNTGNVTLSDVTVEDPLTGLNTNVGDLAPGESATVVTSYTITQADVDAGSVTNAATGTGQTPDGGGISGGGQVTVPAGQVPSIEILKEADKSSVSEVGEVITYTLTVTNTGNVALTDVSIEDPKLSYSENIGDLGVGESQQITLTYIVTISDILDQGDILNVAEVDGTFESLTVEAEDGAVVSILCDDRTLLTGIVFNEDNSTPLANVPVMISEVGSESGVLYLTDSEGRFTATDIPEGDYRVQVIDRQLNKVERLFASNGNTQVLTLTNCDYTSIEFPYSERLGGLGTKRVIEGFVWYDLNGDGIENEWFDANNDGIVSENPIVPGGQIDLNTWEWFDFNGDGRYDGPENEGELNRAGFGNPNGQNLEIQGPNGYVTNETVSQLGYWTHVLPGNVPFGEFTITLEPDAEFAANGFTLASSGLVKVLPESDARMTQVNEIFCEFTTPKTLTQIFSATEPNDFDFGLRCLEGSPNEIIANDDLFGEFFLSFGGVLGNILDNDLLAGQRPNSEDVEITITDVGGLLGISVDANGDLVLLPGLNPVGTYTLTYTLGEVAFPDNTDDAIIVITIINDQVDLGVEKTSFEAEIYEGDEFVYEVVLSNLGDTDAREVTLVDDLPQNLTYLSSEVTSNASGAEVSLAVTGSRLTWTIPFFEADATITFNILVKAGDPGLITNTAEVDSPADDINELNDVDDDVNEILPFRIPNVITPGKIDGDNDIFEILGIGKFVSNDIVIFNRYGDHVLETENYQNDWDAPGQVSGTYFYIFTGVDKDGKVHEFRGWIQVIKE</sequence>
<feature type="domain" description="DUF7507" evidence="3">
    <location>
        <begin position="1"/>
        <end position="67"/>
    </location>
</feature>
<feature type="domain" description="DUF7507" evidence="3">
    <location>
        <begin position="83"/>
        <end position="172"/>
    </location>
</feature>
<evidence type="ECO:0000313" key="4">
    <source>
        <dbReference type="EMBL" id="MFC3879250.1"/>
    </source>
</evidence>
<dbReference type="Pfam" id="PF24346">
    <property type="entry name" value="DUF7507"/>
    <property type="match status" value="2"/>
</dbReference>
<evidence type="ECO:0000259" key="3">
    <source>
        <dbReference type="Pfam" id="PF24346"/>
    </source>
</evidence>
<dbReference type="PANTHER" id="PTHR34819">
    <property type="entry name" value="LARGE CYSTEINE-RICH PERIPLASMIC PROTEIN OMCB"/>
    <property type="match status" value="1"/>
</dbReference>
<dbReference type="EMBL" id="JBHRZS010000004">
    <property type="protein sequence ID" value="MFC3879250.1"/>
    <property type="molecule type" value="Genomic_DNA"/>
</dbReference>
<dbReference type="InterPro" id="IPR051172">
    <property type="entry name" value="Chlamydia_OmcB"/>
</dbReference>
<dbReference type="PANTHER" id="PTHR34819:SF3">
    <property type="entry name" value="CELL SURFACE PROTEIN"/>
    <property type="match status" value="1"/>
</dbReference>
<evidence type="ECO:0000313" key="5">
    <source>
        <dbReference type="Proteomes" id="UP001595805"/>
    </source>
</evidence>
<dbReference type="Pfam" id="PF13585">
    <property type="entry name" value="CHU_C"/>
    <property type="match status" value="1"/>
</dbReference>
<comment type="caution">
    <text evidence="4">The sequence shown here is derived from an EMBL/GenBank/DDBJ whole genome shotgun (WGS) entry which is preliminary data.</text>
</comment>
<evidence type="ECO:0000256" key="1">
    <source>
        <dbReference type="SAM" id="MobiDB-lite"/>
    </source>
</evidence>
<proteinExistence type="predicted"/>
<evidence type="ECO:0000259" key="2">
    <source>
        <dbReference type="Pfam" id="PF01345"/>
    </source>
</evidence>